<feature type="transmembrane region" description="Helical" evidence="7">
    <location>
        <begin position="264"/>
        <end position="282"/>
    </location>
</feature>
<dbReference type="EMBL" id="PGEZ01000001">
    <property type="protein sequence ID" value="PJJ57601.1"/>
    <property type="molecule type" value="Genomic_DNA"/>
</dbReference>
<dbReference type="SMART" id="SM00100">
    <property type="entry name" value="cNMP"/>
    <property type="match status" value="1"/>
</dbReference>
<feature type="transmembrane region" description="Helical" evidence="7">
    <location>
        <begin position="55"/>
        <end position="76"/>
    </location>
</feature>
<feature type="transmembrane region" description="Helical" evidence="7">
    <location>
        <begin position="381"/>
        <end position="403"/>
    </location>
</feature>
<dbReference type="InterPro" id="IPR018488">
    <property type="entry name" value="cNMP-bd_CS"/>
</dbReference>
<name>A0A0B2BLY8_9ACTN</name>
<feature type="transmembrane region" description="Helical" evidence="7">
    <location>
        <begin position="353"/>
        <end position="375"/>
    </location>
</feature>
<dbReference type="CDD" id="cd06173">
    <property type="entry name" value="MFS_MefA_like"/>
    <property type="match status" value="1"/>
</dbReference>
<sequence>MDTATLTAAGRRPYRSALASRDFRRLFTAIAVWETGAWSYTIVLTAYVFTQNGSATAVAWLATSRWITGFLIAPYAGVLADRFDRRRLMVTCASLSSVAMLAMAGVVALGLPLWMLVALSITNAVLESPNRPASGAMVPEIVGDRDLPAANAMMNVLENAVVAVGPALGGLLLLVADPVAGVLLNACTYAVAALLIGSLSLRSRGAAGAGEGALRQVAEGVGALLGSRVAAGAAIATALCSGIYGATVVVLVPLAHDIGIGEGGYGWLLTAAALGSIAGAPLASRLSGLPRLEIVVATAIVAEAIPFAFAAMTDDLLVLALLMAFSGAAMTVVDVIALTLVQRSVPDGVLGRALATFDAFTLAGIAASGVAAGLVLDAAGIETTLVAIAVAFSLLAVVCLPLLRGARVRDGQTEQRVELLERLDLFRGVATPALETLAGRAERVEASSGTVLVREGEPAGDLWLLESGTLAAHSRDQRFPKVVAPGYVGEIGLLHTRPRTATVVVDEPAVLLRVPGVDFLRALGTGEPSDSLVRLADERVRRTR</sequence>
<dbReference type="PANTHER" id="PTHR23513:SF11">
    <property type="entry name" value="STAPHYLOFERRIN A TRANSPORTER"/>
    <property type="match status" value="1"/>
</dbReference>
<feature type="transmembrane region" description="Helical" evidence="7">
    <location>
        <begin position="229"/>
        <end position="252"/>
    </location>
</feature>
<keyword evidence="6 7" id="KW-0472">Membrane</keyword>
<keyword evidence="5 7" id="KW-1133">Transmembrane helix</keyword>
<reference evidence="9 10" key="1">
    <citation type="submission" date="2017-11" db="EMBL/GenBank/DDBJ databases">
        <title>Genomic Encyclopedia of Archaeal and Bacterial Type Strains, Phase II (KMG-II): From Individual Species to Whole Genera.</title>
        <authorList>
            <person name="Goeker M."/>
        </authorList>
    </citation>
    <scope>NUCLEOTIDE SEQUENCE [LARGE SCALE GENOMIC DNA]</scope>
    <source>
        <strain evidence="9 10">DSM 27763</strain>
    </source>
</reference>
<dbReference type="Proteomes" id="UP000230842">
    <property type="component" value="Unassembled WGS sequence"/>
</dbReference>
<protein>
    <submittedName>
        <fullName evidence="9">Putative MFS family arabinose efflux permease</fullName>
    </submittedName>
</protein>
<feature type="domain" description="Cyclic nucleotide-binding" evidence="8">
    <location>
        <begin position="425"/>
        <end position="524"/>
    </location>
</feature>
<dbReference type="PANTHER" id="PTHR23513">
    <property type="entry name" value="INTEGRAL MEMBRANE EFFLUX PROTEIN-RELATED"/>
    <property type="match status" value="1"/>
</dbReference>
<dbReference type="PROSITE" id="PS00889">
    <property type="entry name" value="CNMP_BINDING_2"/>
    <property type="match status" value="1"/>
</dbReference>
<gene>
    <name evidence="9" type="ORF">CLV56_1836</name>
</gene>
<dbReference type="InterPro" id="IPR010290">
    <property type="entry name" value="TM_effector"/>
</dbReference>
<dbReference type="InterPro" id="IPR000595">
    <property type="entry name" value="cNMP-bd_dom"/>
</dbReference>
<feature type="transmembrane region" description="Helical" evidence="7">
    <location>
        <begin position="171"/>
        <end position="196"/>
    </location>
</feature>
<dbReference type="Gene3D" id="2.60.120.10">
    <property type="entry name" value="Jelly Rolls"/>
    <property type="match status" value="1"/>
</dbReference>
<evidence type="ECO:0000256" key="6">
    <source>
        <dbReference type="ARBA" id="ARBA00023136"/>
    </source>
</evidence>
<evidence type="ECO:0000256" key="7">
    <source>
        <dbReference type="SAM" id="Phobius"/>
    </source>
</evidence>
<dbReference type="GO" id="GO:0005886">
    <property type="term" value="C:plasma membrane"/>
    <property type="evidence" value="ECO:0007669"/>
    <property type="project" value="UniProtKB-SubCell"/>
</dbReference>
<accession>A0A0B2BLY8</accession>
<feature type="transmembrane region" description="Helical" evidence="7">
    <location>
        <begin position="26"/>
        <end position="49"/>
    </location>
</feature>
<evidence type="ECO:0000313" key="10">
    <source>
        <dbReference type="Proteomes" id="UP000230842"/>
    </source>
</evidence>
<dbReference type="RefSeq" id="WP_039343704.1">
    <property type="nucleotide sequence ID" value="NZ_PGEZ01000001.1"/>
</dbReference>
<dbReference type="CDD" id="cd00038">
    <property type="entry name" value="CAP_ED"/>
    <property type="match status" value="1"/>
</dbReference>
<dbReference type="OrthoDB" id="180043at2"/>
<dbReference type="PROSITE" id="PS50042">
    <property type="entry name" value="CNMP_BINDING_3"/>
    <property type="match status" value="1"/>
</dbReference>
<evidence type="ECO:0000256" key="5">
    <source>
        <dbReference type="ARBA" id="ARBA00022989"/>
    </source>
</evidence>
<keyword evidence="3" id="KW-1003">Cell membrane</keyword>
<comment type="caution">
    <text evidence="9">The sequence shown here is derived from an EMBL/GenBank/DDBJ whole genome shotgun (WGS) entry which is preliminary data.</text>
</comment>
<evidence type="ECO:0000256" key="1">
    <source>
        <dbReference type="ARBA" id="ARBA00004651"/>
    </source>
</evidence>
<evidence type="ECO:0000256" key="3">
    <source>
        <dbReference type="ARBA" id="ARBA00022475"/>
    </source>
</evidence>
<dbReference type="AlphaFoldDB" id="A0A0B2BLY8"/>
<evidence type="ECO:0000313" key="9">
    <source>
        <dbReference type="EMBL" id="PJJ57601.1"/>
    </source>
</evidence>
<keyword evidence="2" id="KW-0813">Transport</keyword>
<feature type="transmembrane region" description="Helical" evidence="7">
    <location>
        <begin position="318"/>
        <end position="341"/>
    </location>
</feature>
<feature type="transmembrane region" description="Helical" evidence="7">
    <location>
        <begin position="294"/>
        <end position="312"/>
    </location>
</feature>
<dbReference type="Gene3D" id="1.20.1250.20">
    <property type="entry name" value="MFS general substrate transporter like domains"/>
    <property type="match status" value="1"/>
</dbReference>
<dbReference type="InterPro" id="IPR036259">
    <property type="entry name" value="MFS_trans_sf"/>
</dbReference>
<dbReference type="SUPFAM" id="SSF51206">
    <property type="entry name" value="cAMP-binding domain-like"/>
    <property type="match status" value="1"/>
</dbReference>
<feature type="transmembrane region" description="Helical" evidence="7">
    <location>
        <begin position="88"/>
        <end position="121"/>
    </location>
</feature>
<dbReference type="SUPFAM" id="SSF103473">
    <property type="entry name" value="MFS general substrate transporter"/>
    <property type="match status" value="1"/>
</dbReference>
<keyword evidence="10" id="KW-1185">Reference proteome</keyword>
<dbReference type="Pfam" id="PF05977">
    <property type="entry name" value="MFS_3"/>
    <property type="match status" value="1"/>
</dbReference>
<evidence type="ECO:0000256" key="4">
    <source>
        <dbReference type="ARBA" id="ARBA00022692"/>
    </source>
</evidence>
<evidence type="ECO:0000256" key="2">
    <source>
        <dbReference type="ARBA" id="ARBA00022448"/>
    </source>
</evidence>
<dbReference type="InterPro" id="IPR018490">
    <property type="entry name" value="cNMP-bd_dom_sf"/>
</dbReference>
<dbReference type="Pfam" id="PF00027">
    <property type="entry name" value="cNMP_binding"/>
    <property type="match status" value="1"/>
</dbReference>
<organism evidence="9 10">
    <name type="scientific">Mumia flava</name>
    <dbReference type="NCBI Taxonomy" id="1348852"/>
    <lineage>
        <taxon>Bacteria</taxon>
        <taxon>Bacillati</taxon>
        <taxon>Actinomycetota</taxon>
        <taxon>Actinomycetes</taxon>
        <taxon>Propionibacteriales</taxon>
        <taxon>Nocardioidaceae</taxon>
        <taxon>Mumia</taxon>
    </lineage>
</organism>
<comment type="subcellular location">
    <subcellularLocation>
        <location evidence="1">Cell membrane</location>
        <topology evidence="1">Multi-pass membrane protein</topology>
    </subcellularLocation>
</comment>
<dbReference type="InterPro" id="IPR014710">
    <property type="entry name" value="RmlC-like_jellyroll"/>
</dbReference>
<proteinExistence type="predicted"/>
<keyword evidence="4 7" id="KW-0812">Transmembrane</keyword>
<evidence type="ECO:0000259" key="8">
    <source>
        <dbReference type="PROSITE" id="PS50042"/>
    </source>
</evidence>